<protein>
    <submittedName>
        <fullName evidence="2">Thiamine biosynthesis protein ThiF</fullName>
    </submittedName>
</protein>
<dbReference type="NCBIfam" id="NF006077">
    <property type="entry name" value="PRK08223.1"/>
    <property type="match status" value="1"/>
</dbReference>
<dbReference type="InterPro" id="IPR000415">
    <property type="entry name" value="Nitroreductase-like"/>
</dbReference>
<feature type="domain" description="THIF-type NAD/FAD binding fold" evidence="1">
    <location>
        <begin position="12"/>
        <end position="262"/>
    </location>
</feature>
<dbReference type="GO" id="GO:0008641">
    <property type="term" value="F:ubiquitin-like modifier activating enzyme activity"/>
    <property type="evidence" value="ECO:0007669"/>
    <property type="project" value="InterPro"/>
</dbReference>
<dbReference type="SUPFAM" id="SSF69572">
    <property type="entry name" value="Activating enzymes of the ubiquitin-like proteins"/>
    <property type="match status" value="1"/>
</dbReference>
<dbReference type="PANTHER" id="PTHR43267">
    <property type="entry name" value="TRNA THREONYLCARBAMOYLADENOSINE DEHYDRATASE"/>
    <property type="match status" value="1"/>
</dbReference>
<dbReference type="Gene3D" id="3.40.50.720">
    <property type="entry name" value="NAD(P)-binding Rossmann-like Domain"/>
    <property type="match status" value="1"/>
</dbReference>
<dbReference type="PANTHER" id="PTHR43267:SF1">
    <property type="entry name" value="TRNA THREONYLCARBAMOYLADENOSINE DEHYDRATASE"/>
    <property type="match status" value="1"/>
</dbReference>
<dbReference type="KEGG" id="prr:AT705_03690"/>
<dbReference type="Pfam" id="PF00899">
    <property type="entry name" value="ThiF"/>
    <property type="match status" value="1"/>
</dbReference>
<reference evidence="2 3" key="1">
    <citation type="submission" date="2015-12" db="EMBL/GenBank/DDBJ databases">
        <title>Complete genome sequence of Pseudoalteromonas rubra SCSIO 6842, harboring a conjugative plasmid.</title>
        <authorList>
            <person name="Li B."/>
            <person name="Wang X."/>
        </authorList>
    </citation>
    <scope>NUCLEOTIDE SEQUENCE [LARGE SCALE GENOMIC DNA]</scope>
    <source>
        <strain evidence="2 3">SCSIO 6842</strain>
    </source>
</reference>
<dbReference type="CDD" id="cd01483">
    <property type="entry name" value="E1_enzyme_family"/>
    <property type="match status" value="1"/>
</dbReference>
<dbReference type="Gene3D" id="3.40.109.10">
    <property type="entry name" value="NADH Oxidase"/>
    <property type="match status" value="2"/>
</dbReference>
<dbReference type="InterPro" id="IPR000594">
    <property type="entry name" value="ThiF_NAD_FAD-bd"/>
</dbReference>
<dbReference type="Proteomes" id="UP000069015">
    <property type="component" value="Chromosome 1"/>
</dbReference>
<dbReference type="RefSeq" id="WP_058795538.1">
    <property type="nucleotide sequence ID" value="NZ_CP013611.1"/>
</dbReference>
<accession>A0A0U2XVP1</accession>
<evidence type="ECO:0000313" key="2">
    <source>
        <dbReference type="EMBL" id="ALU42114.1"/>
    </source>
</evidence>
<dbReference type="GO" id="GO:0061503">
    <property type="term" value="F:tRNA threonylcarbamoyladenosine dehydratase"/>
    <property type="evidence" value="ECO:0007669"/>
    <property type="project" value="TreeGrafter"/>
</dbReference>
<dbReference type="InterPro" id="IPR045886">
    <property type="entry name" value="ThiF/MoeB/HesA"/>
</dbReference>
<proteinExistence type="predicted"/>
<name>A0A0U2XVP1_9GAMM</name>
<dbReference type="GO" id="GO:0061504">
    <property type="term" value="P:cyclic threonylcarbamoyladenosine biosynthetic process"/>
    <property type="evidence" value="ECO:0007669"/>
    <property type="project" value="TreeGrafter"/>
</dbReference>
<dbReference type="SUPFAM" id="SSF55469">
    <property type="entry name" value="FMN-dependent nitroreductase-like"/>
    <property type="match status" value="1"/>
</dbReference>
<evidence type="ECO:0000313" key="3">
    <source>
        <dbReference type="Proteomes" id="UP000069015"/>
    </source>
</evidence>
<dbReference type="AlphaFoldDB" id="A0A0U2XVP1"/>
<gene>
    <name evidence="2" type="ORF">AT705_03690</name>
</gene>
<sequence>MNTHFDYDLAFSRNIGWVTSTEQQILKRKKVAIAGLGGVGGSHLLALVRLGITRFNLADFDEFGCENTNRQVGATTTSYGKKKLDTMIRMAREINPEIEITGFSEGVTEQNLTEFLADVDCYIDALDFFVLGIRRRVFAQCYDQGIPATTAAPIGMGTAYINFLPGKMSFEQYFDLAGYTESEQYIRFYLGLTPANLQKQALIDPSTVDLANKKGPSTVVGCQLATGVAVAQVAKILLNRGPVICAPRSLHFDAFSNKMKKVWRPGGNRNPLQQFLFKLIRKKLQTPQSDVRFSESVPASNAMTTAEKVIELARWAPSGDNTQPWRFELLSDTTFIIYASNTRDHSVYDLDGHSSELAHGMLLEAIDIVASRYHCRAIVNQTATQTPEGLTDTIHYQVKLERDSNAKPDPLLPYIKTRTVQRRPMGTRALTDEEKAALQQCLPAGFKLHFYESLAQKWRCAWLNFKNAKTRLTMKEAYHVHKEIIDWGQQFSDSKIPEQALGIDKGMGQLMQWAFKKWSRVAFLNRYLFGTLAPRIQLDLLPGICSSAHFTLCAPHPAELQNDYLAAGRAIYRFWLMTDALQLGLQPGLTPVIFSRYLDSDVTFTDDQSVCRRAKACQRLYKSYIPEHKNLVFMGRVGRTAPPVSRSVRRSLKTLVLSDNPADS</sequence>
<dbReference type="GO" id="GO:0016491">
    <property type="term" value="F:oxidoreductase activity"/>
    <property type="evidence" value="ECO:0007669"/>
    <property type="project" value="InterPro"/>
</dbReference>
<evidence type="ECO:0000259" key="1">
    <source>
        <dbReference type="Pfam" id="PF00899"/>
    </source>
</evidence>
<dbReference type="InterPro" id="IPR035985">
    <property type="entry name" value="Ubiquitin-activating_enz"/>
</dbReference>
<dbReference type="EMBL" id="CP013611">
    <property type="protein sequence ID" value="ALU42114.1"/>
    <property type="molecule type" value="Genomic_DNA"/>
</dbReference>
<organism evidence="2 3">
    <name type="scientific">Pseudoalteromonas rubra</name>
    <dbReference type="NCBI Taxonomy" id="43658"/>
    <lineage>
        <taxon>Bacteria</taxon>
        <taxon>Pseudomonadati</taxon>
        <taxon>Pseudomonadota</taxon>
        <taxon>Gammaproteobacteria</taxon>
        <taxon>Alteromonadales</taxon>
        <taxon>Pseudoalteromonadaceae</taxon>
        <taxon>Pseudoalteromonas</taxon>
    </lineage>
</organism>